<evidence type="ECO:0000256" key="2">
    <source>
        <dbReference type="ARBA" id="ARBA00022679"/>
    </source>
</evidence>
<evidence type="ECO:0000256" key="3">
    <source>
        <dbReference type="ARBA" id="ARBA00022842"/>
    </source>
</evidence>
<dbReference type="GO" id="GO:0016094">
    <property type="term" value="P:polyprenol biosynthetic process"/>
    <property type="evidence" value="ECO:0007669"/>
    <property type="project" value="TreeGrafter"/>
</dbReference>
<evidence type="ECO:0000313" key="6">
    <source>
        <dbReference type="Proteomes" id="UP000076842"/>
    </source>
</evidence>
<reference evidence="5 6" key="1">
    <citation type="journal article" date="2016" name="Mol. Biol. Evol.">
        <title>Comparative Genomics of Early-Diverging Mushroom-Forming Fungi Provides Insights into the Origins of Lignocellulose Decay Capabilities.</title>
        <authorList>
            <person name="Nagy L.G."/>
            <person name="Riley R."/>
            <person name="Tritt A."/>
            <person name="Adam C."/>
            <person name="Daum C."/>
            <person name="Floudas D."/>
            <person name="Sun H."/>
            <person name="Yadav J.S."/>
            <person name="Pangilinan J."/>
            <person name="Larsson K.H."/>
            <person name="Matsuura K."/>
            <person name="Barry K."/>
            <person name="Labutti K."/>
            <person name="Kuo R."/>
            <person name="Ohm R.A."/>
            <person name="Bhattacharya S.S."/>
            <person name="Shirouzu T."/>
            <person name="Yoshinaga Y."/>
            <person name="Martin F.M."/>
            <person name="Grigoriev I.V."/>
            <person name="Hibbett D.S."/>
        </authorList>
    </citation>
    <scope>NUCLEOTIDE SEQUENCE [LARGE SCALE GENOMIC DNA]</scope>
    <source>
        <strain evidence="5 6">HHB12733</strain>
    </source>
</reference>
<dbReference type="AlphaFoldDB" id="A0A165J9D4"/>
<dbReference type="Pfam" id="PF01255">
    <property type="entry name" value="Prenyltransf"/>
    <property type="match status" value="1"/>
</dbReference>
<dbReference type="Gene3D" id="3.40.1180.10">
    <property type="entry name" value="Decaprenyl diphosphate synthase-like"/>
    <property type="match status" value="1"/>
</dbReference>
<dbReference type="InterPro" id="IPR036424">
    <property type="entry name" value="UPP_synth-like_sf"/>
</dbReference>
<evidence type="ECO:0000256" key="1">
    <source>
        <dbReference type="ARBA" id="ARBA00005432"/>
    </source>
</evidence>
<dbReference type="FunCoup" id="A0A165J9D4">
    <property type="interactions" value="440"/>
</dbReference>
<dbReference type="CDD" id="cd00475">
    <property type="entry name" value="Cis_IPPS"/>
    <property type="match status" value="1"/>
</dbReference>
<name>A0A165J9D4_9BASI</name>
<dbReference type="EC" id="2.5.1.-" evidence="4"/>
<dbReference type="EMBL" id="KV423922">
    <property type="protein sequence ID" value="KZT61547.1"/>
    <property type="molecule type" value="Genomic_DNA"/>
</dbReference>
<dbReference type="GO" id="GO:1904423">
    <property type="term" value="C:dehydrodolichyl diphosphate synthase complex"/>
    <property type="evidence" value="ECO:0007669"/>
    <property type="project" value="TreeGrafter"/>
</dbReference>
<keyword evidence="3" id="KW-0460">Magnesium</keyword>
<dbReference type="GO" id="GO:0005783">
    <property type="term" value="C:endoplasmic reticulum"/>
    <property type="evidence" value="ECO:0007669"/>
    <property type="project" value="TreeGrafter"/>
</dbReference>
<dbReference type="NCBIfam" id="TIGR00055">
    <property type="entry name" value="uppS"/>
    <property type="match status" value="1"/>
</dbReference>
<dbReference type="GO" id="GO:0016020">
    <property type="term" value="C:membrane"/>
    <property type="evidence" value="ECO:0007669"/>
    <property type="project" value="TreeGrafter"/>
</dbReference>
<dbReference type="FunFam" id="3.40.1180.10:FF:000005">
    <property type="entry name" value="Alkyl transferase"/>
    <property type="match status" value="1"/>
</dbReference>
<dbReference type="STRING" id="1353952.A0A165J9D4"/>
<dbReference type="SUPFAM" id="SSF64005">
    <property type="entry name" value="Undecaprenyl diphosphate synthase"/>
    <property type="match status" value="1"/>
</dbReference>
<dbReference type="PROSITE" id="PS01066">
    <property type="entry name" value="UPP_SYNTHASE"/>
    <property type="match status" value="1"/>
</dbReference>
<dbReference type="GO" id="GO:0045547">
    <property type="term" value="F:ditrans,polycis-polyprenyl diphosphate synthase [(2E,6E)-farnesyl diphosphate specific] activity"/>
    <property type="evidence" value="ECO:0007669"/>
    <property type="project" value="TreeGrafter"/>
</dbReference>
<keyword evidence="2 4" id="KW-0808">Transferase</keyword>
<dbReference type="PANTHER" id="PTHR10291">
    <property type="entry name" value="DEHYDRODOLICHYL DIPHOSPHATE SYNTHASE FAMILY MEMBER"/>
    <property type="match status" value="1"/>
</dbReference>
<dbReference type="InterPro" id="IPR001441">
    <property type="entry name" value="UPP_synth-like"/>
</dbReference>
<evidence type="ECO:0000313" key="5">
    <source>
        <dbReference type="EMBL" id="KZT61547.1"/>
    </source>
</evidence>
<dbReference type="InterPro" id="IPR018520">
    <property type="entry name" value="UPP_synth-like_CS"/>
</dbReference>
<proteinExistence type="inferred from homology"/>
<accession>A0A165J9D4</accession>
<dbReference type="InParanoid" id="A0A165J9D4"/>
<organism evidence="5 6">
    <name type="scientific">Calocera cornea HHB12733</name>
    <dbReference type="NCBI Taxonomy" id="1353952"/>
    <lineage>
        <taxon>Eukaryota</taxon>
        <taxon>Fungi</taxon>
        <taxon>Dikarya</taxon>
        <taxon>Basidiomycota</taxon>
        <taxon>Agaricomycotina</taxon>
        <taxon>Dacrymycetes</taxon>
        <taxon>Dacrymycetales</taxon>
        <taxon>Dacrymycetaceae</taxon>
        <taxon>Calocera</taxon>
    </lineage>
</organism>
<comment type="similarity">
    <text evidence="1 4">Belongs to the UPP synthase family.</text>
</comment>
<dbReference type="PANTHER" id="PTHR10291:SF43">
    <property type="entry name" value="DEHYDRODOLICHYL DIPHOSPHATE SYNTHASE COMPLEX SUBUNIT DHDDS"/>
    <property type="match status" value="1"/>
</dbReference>
<sequence>MVAYPSELYALVTSWLYDHATRLTLDVLSAGPVPAHIGFVMDGNRRYAKHEGKAVKEGHADGFTSLQRVLECLLKLHVKCVTVYAFAIENFNRPPEEVDALMTLLREKLLEISQKGQLLEQYGVRLNVIGERSLLPLDVQEIAKQVEDMTARNDRAILNVCMPYASRNEITAAVRTLIDEEKPSVSSSGISEHDIDQSLETNIRGSPALDILIRTSGVHRLSDFMLWQCCDSTQVHYTPGYWPEFGLRDLVPILLDYQLKRWGTQASLALS</sequence>
<dbReference type="Proteomes" id="UP000076842">
    <property type="component" value="Unassembled WGS sequence"/>
</dbReference>
<dbReference type="OrthoDB" id="4173905at2759"/>
<protein>
    <recommendedName>
        <fullName evidence="4">Alkyl transferase</fullName>
        <ecNumber evidence="4">2.5.1.-</ecNumber>
    </recommendedName>
</protein>
<dbReference type="GO" id="GO:0005811">
    <property type="term" value="C:lipid droplet"/>
    <property type="evidence" value="ECO:0007669"/>
    <property type="project" value="TreeGrafter"/>
</dbReference>
<gene>
    <name evidence="5" type="ORF">CALCODRAFT_427702</name>
</gene>
<evidence type="ECO:0000256" key="4">
    <source>
        <dbReference type="RuleBase" id="RU363018"/>
    </source>
</evidence>
<keyword evidence="6" id="KW-1185">Reference proteome</keyword>
<dbReference type="HAMAP" id="MF_01139">
    <property type="entry name" value="ISPT"/>
    <property type="match status" value="1"/>
</dbReference>